<dbReference type="InterPro" id="IPR004087">
    <property type="entry name" value="KH_dom"/>
</dbReference>
<dbReference type="Pfam" id="PF01138">
    <property type="entry name" value="RNase_PH"/>
    <property type="match status" value="2"/>
</dbReference>
<dbReference type="Gene3D" id="3.30.230.70">
    <property type="entry name" value="GHMP Kinase, N-terminal domain"/>
    <property type="match status" value="2"/>
</dbReference>
<dbReference type="NCBIfam" id="NF008805">
    <property type="entry name" value="PRK11824.1"/>
    <property type="match status" value="1"/>
</dbReference>
<keyword evidence="8 9" id="KW-0694">RNA-binding</keyword>
<dbReference type="InterPro" id="IPR015847">
    <property type="entry name" value="ExoRNase_PH_dom2"/>
</dbReference>
<dbReference type="OrthoDB" id="9804305at2"/>
<protein>
    <recommendedName>
        <fullName evidence="9">Polyribonucleotide nucleotidyltransferase</fullName>
        <ecNumber evidence="9">2.7.7.8</ecNumber>
    </recommendedName>
    <alternativeName>
        <fullName evidence="9">Polynucleotide phosphorylase</fullName>
        <shortName evidence="9">PNPase</shortName>
    </alternativeName>
</protein>
<dbReference type="FunFam" id="3.30.230.70:FF:000001">
    <property type="entry name" value="Polyribonucleotide nucleotidyltransferase"/>
    <property type="match status" value="1"/>
</dbReference>
<dbReference type="SUPFAM" id="SSF50249">
    <property type="entry name" value="Nucleic acid-binding proteins"/>
    <property type="match status" value="1"/>
</dbReference>
<dbReference type="PANTHER" id="PTHR11252:SF0">
    <property type="entry name" value="POLYRIBONUCLEOTIDE NUCLEOTIDYLTRANSFERASE 1, MITOCHONDRIAL"/>
    <property type="match status" value="1"/>
</dbReference>
<evidence type="ECO:0000256" key="9">
    <source>
        <dbReference type="HAMAP-Rule" id="MF_01595"/>
    </source>
</evidence>
<dbReference type="GO" id="GO:0006402">
    <property type="term" value="P:mRNA catabolic process"/>
    <property type="evidence" value="ECO:0007669"/>
    <property type="project" value="UniProtKB-UniRule"/>
</dbReference>
<feature type="binding site" evidence="9">
    <location>
        <position position="494"/>
    </location>
    <ligand>
        <name>Mg(2+)</name>
        <dbReference type="ChEBI" id="CHEBI:18420"/>
    </ligand>
</feature>
<dbReference type="PIRSF" id="PIRSF005499">
    <property type="entry name" value="PNPase"/>
    <property type="match status" value="1"/>
</dbReference>
<keyword evidence="5 9" id="KW-0548">Nucleotidyltransferase</keyword>
<dbReference type="InterPro" id="IPR001247">
    <property type="entry name" value="ExoRNase_PH_dom1"/>
</dbReference>
<dbReference type="InterPro" id="IPR036456">
    <property type="entry name" value="PNPase_PH_RNA-bd_sf"/>
</dbReference>
<evidence type="ECO:0000256" key="3">
    <source>
        <dbReference type="ARBA" id="ARBA00022490"/>
    </source>
</evidence>
<dbReference type="Pfam" id="PF00013">
    <property type="entry name" value="KH_1"/>
    <property type="match status" value="1"/>
</dbReference>
<dbReference type="GO" id="GO:0005829">
    <property type="term" value="C:cytosol"/>
    <property type="evidence" value="ECO:0007669"/>
    <property type="project" value="UniProtKB-ARBA"/>
</dbReference>
<dbReference type="GO" id="GO:0000287">
    <property type="term" value="F:magnesium ion binding"/>
    <property type="evidence" value="ECO:0007669"/>
    <property type="project" value="UniProtKB-UniRule"/>
</dbReference>
<comment type="subcellular location">
    <subcellularLocation>
        <location evidence="1 9">Cytoplasm</location>
    </subcellularLocation>
</comment>
<dbReference type="SUPFAM" id="SSF55666">
    <property type="entry name" value="Ribonuclease PH domain 2-like"/>
    <property type="match status" value="2"/>
</dbReference>
<dbReference type="PANTHER" id="PTHR11252">
    <property type="entry name" value="POLYRIBONUCLEOTIDE NUCLEOTIDYLTRANSFERASE"/>
    <property type="match status" value="1"/>
</dbReference>
<dbReference type="CDD" id="cd04472">
    <property type="entry name" value="S1_PNPase"/>
    <property type="match status" value="1"/>
</dbReference>
<evidence type="ECO:0000256" key="7">
    <source>
        <dbReference type="ARBA" id="ARBA00022842"/>
    </source>
</evidence>
<dbReference type="FunFam" id="3.30.230.70:FF:000002">
    <property type="entry name" value="Polyribonucleotide nucleotidyltransferase"/>
    <property type="match status" value="1"/>
</dbReference>
<feature type="binding site" evidence="9">
    <location>
        <position position="488"/>
    </location>
    <ligand>
        <name>Mg(2+)</name>
        <dbReference type="ChEBI" id="CHEBI:18420"/>
    </ligand>
</feature>
<comment type="catalytic activity">
    <reaction evidence="9">
        <text>RNA(n+1) + phosphate = RNA(n) + a ribonucleoside 5'-diphosphate</text>
        <dbReference type="Rhea" id="RHEA:22096"/>
        <dbReference type="Rhea" id="RHEA-COMP:14527"/>
        <dbReference type="Rhea" id="RHEA-COMP:17342"/>
        <dbReference type="ChEBI" id="CHEBI:43474"/>
        <dbReference type="ChEBI" id="CHEBI:57930"/>
        <dbReference type="ChEBI" id="CHEBI:140395"/>
        <dbReference type="EC" id="2.7.7.8"/>
    </reaction>
</comment>
<feature type="domain" description="S1 motif" evidence="11">
    <location>
        <begin position="624"/>
        <end position="692"/>
    </location>
</feature>
<feature type="compositionally biased region" description="Basic and acidic residues" evidence="10">
    <location>
        <begin position="710"/>
        <end position="755"/>
    </location>
</feature>
<dbReference type="Proteomes" id="UP000293671">
    <property type="component" value="Unassembled WGS sequence"/>
</dbReference>
<evidence type="ECO:0000256" key="6">
    <source>
        <dbReference type="ARBA" id="ARBA00022723"/>
    </source>
</evidence>
<dbReference type="InterPro" id="IPR015848">
    <property type="entry name" value="PNPase_PH_RNA-bd_bac/org-type"/>
</dbReference>
<evidence type="ECO:0000256" key="5">
    <source>
        <dbReference type="ARBA" id="ARBA00022695"/>
    </source>
</evidence>
<dbReference type="Pfam" id="PF03726">
    <property type="entry name" value="PNPase"/>
    <property type="match status" value="1"/>
</dbReference>
<feature type="region of interest" description="Disordered" evidence="10">
    <location>
        <begin position="698"/>
        <end position="776"/>
    </location>
</feature>
<evidence type="ECO:0000259" key="11">
    <source>
        <dbReference type="PROSITE" id="PS50126"/>
    </source>
</evidence>
<keyword evidence="3 9" id="KW-0963">Cytoplasm</keyword>
<dbReference type="CDD" id="cd11363">
    <property type="entry name" value="RNase_PH_PNPase_1"/>
    <property type="match status" value="1"/>
</dbReference>
<evidence type="ECO:0000313" key="13">
    <source>
        <dbReference type="Proteomes" id="UP000293671"/>
    </source>
</evidence>
<dbReference type="NCBIfam" id="TIGR03591">
    <property type="entry name" value="polynuc_phos"/>
    <property type="match status" value="1"/>
</dbReference>
<name>A0A4Q7VEM9_9BURK</name>
<dbReference type="FunFam" id="2.40.50.140:FF:000023">
    <property type="entry name" value="Polyribonucleotide nucleotidyltransferase"/>
    <property type="match status" value="1"/>
</dbReference>
<dbReference type="EC" id="2.7.7.8" evidence="9"/>
<dbReference type="CDD" id="cd02393">
    <property type="entry name" value="KH-I_PNPase"/>
    <property type="match status" value="1"/>
</dbReference>
<dbReference type="Pfam" id="PF03725">
    <property type="entry name" value="RNase_PH_C"/>
    <property type="match status" value="1"/>
</dbReference>
<dbReference type="FunFam" id="3.30.1370.10:FF:000001">
    <property type="entry name" value="Polyribonucleotide nucleotidyltransferase"/>
    <property type="match status" value="1"/>
</dbReference>
<dbReference type="SMART" id="SM00322">
    <property type="entry name" value="KH"/>
    <property type="match status" value="1"/>
</dbReference>
<dbReference type="InterPro" id="IPR020568">
    <property type="entry name" value="Ribosomal_Su5_D2-typ_SF"/>
</dbReference>
<dbReference type="InterPro" id="IPR003029">
    <property type="entry name" value="S1_domain"/>
</dbReference>
<sequence>MSLFNKVTKSFTWGQHQVVLETGEIARQSGGAVVVDIEGTVVLATVVARTEAKPGQDFFPLTVDYIEKTYAAGKIPGSFFKREGRPSELETLTSRLIDRPLRPLFPEGFFNEVQVVVHVLSLNPEVSADIAALIGSSAALAISGIPFNGPIGAARVGYINGEYVLNPGKTQLTESKMDLIVAGTQAAVLMVESEADQLSEEVMLGGVVFGHEQGNIAIAAINELVRDAGKPAWNWQPPAKDEDFIAKVNGIAEDKLRAAYQIRSKQSRTQATRAAYAEVFAALGADGASFDKVKVEGLLFDIEAKIVRSQILAGEPRIDGRDTRTVRDIEIRSSVLPRTHGSALFTRGETQALVIATLGTDRDAQRIDALAGEFEDRFMMHYNMPPFATGETGRVGSPKRREIGHGRLAKRALIPVLPPKDEFAYAIRLVSEITESNGSSSMASVCGGCLALMDAGVPLKAHVAGIAMGLIKDGNRFAVLTDILGDEDHLGDMDFKVAGTTGGVTALQMDIKIQGITKEIMQVALAQAKEARLHILGKMVEAMGTPNTEVSEFAPRLYTMKINPEKIRDVIGKGGAVIRALTEETGTTIDIGEDGTITIASTDGERAALAKKRIEDITAEAVIGQVYEGPVTKILDFGALINILPGKDGLLHISQIAHQRVERVEDFLKEGQVVKVKVLETDEKGRIKLSLKALLERPEGMPEDTGGGYDRPRREGGDRGGFRGDRGDRGGDRGGYRGGERGDRGSRPERTERNDAPATAEAAPQGDNGSNEPQQS</sequence>
<dbReference type="GO" id="GO:0000175">
    <property type="term" value="F:3'-5'-RNA exonuclease activity"/>
    <property type="evidence" value="ECO:0007669"/>
    <property type="project" value="TreeGrafter"/>
</dbReference>
<dbReference type="InterPro" id="IPR027408">
    <property type="entry name" value="PNPase/RNase_PH_dom_sf"/>
</dbReference>
<dbReference type="InterPro" id="IPR036345">
    <property type="entry name" value="ExoRNase_PH_dom2_sf"/>
</dbReference>
<proteinExistence type="inferred from homology"/>
<dbReference type="InterPro" id="IPR036612">
    <property type="entry name" value="KH_dom_type_1_sf"/>
</dbReference>
<accession>A0A4Q7VEM9</accession>
<dbReference type="SMART" id="SM00316">
    <property type="entry name" value="S1"/>
    <property type="match status" value="1"/>
</dbReference>
<keyword evidence="13" id="KW-1185">Reference proteome</keyword>
<dbReference type="Gene3D" id="3.30.1370.10">
    <property type="entry name" value="K Homology domain, type 1"/>
    <property type="match status" value="1"/>
</dbReference>
<keyword evidence="6 9" id="KW-0479">Metal-binding</keyword>
<dbReference type="GO" id="GO:0006396">
    <property type="term" value="P:RNA processing"/>
    <property type="evidence" value="ECO:0007669"/>
    <property type="project" value="InterPro"/>
</dbReference>
<dbReference type="SUPFAM" id="SSF54791">
    <property type="entry name" value="Eukaryotic type KH-domain (KH-domain type I)"/>
    <property type="match status" value="1"/>
</dbReference>
<dbReference type="InterPro" id="IPR012162">
    <property type="entry name" value="PNPase"/>
</dbReference>
<dbReference type="Gene3D" id="2.40.50.140">
    <property type="entry name" value="Nucleic acid-binding proteins"/>
    <property type="match status" value="1"/>
</dbReference>
<dbReference type="EMBL" id="SHKP01000008">
    <property type="protein sequence ID" value="RZT93662.1"/>
    <property type="molecule type" value="Genomic_DNA"/>
</dbReference>
<keyword evidence="4 9" id="KW-0808">Transferase</keyword>
<dbReference type="Pfam" id="PF00575">
    <property type="entry name" value="S1"/>
    <property type="match status" value="1"/>
</dbReference>
<comment type="caution">
    <text evidence="12">The sequence shown here is derived from an EMBL/GenBank/DDBJ whole genome shotgun (WGS) entry which is preliminary data.</text>
</comment>
<dbReference type="HAMAP" id="MF_01595">
    <property type="entry name" value="PNPase"/>
    <property type="match status" value="1"/>
</dbReference>
<organism evidence="12 13">
    <name type="scientific">Rivibacter subsaxonicus</name>
    <dbReference type="NCBI Taxonomy" id="457575"/>
    <lineage>
        <taxon>Bacteria</taxon>
        <taxon>Pseudomonadati</taxon>
        <taxon>Pseudomonadota</taxon>
        <taxon>Betaproteobacteria</taxon>
        <taxon>Burkholderiales</taxon>
        <taxon>Rivibacter</taxon>
    </lineage>
</organism>
<dbReference type="SUPFAM" id="SSF46915">
    <property type="entry name" value="Polynucleotide phosphorylase/guanosine pentaphosphate synthase (PNPase/GPSI), domain 3"/>
    <property type="match status" value="1"/>
</dbReference>
<dbReference type="GO" id="GO:0003723">
    <property type="term" value="F:RNA binding"/>
    <property type="evidence" value="ECO:0007669"/>
    <property type="project" value="UniProtKB-UniRule"/>
</dbReference>
<evidence type="ECO:0000313" key="12">
    <source>
        <dbReference type="EMBL" id="RZT93662.1"/>
    </source>
</evidence>
<gene>
    <name evidence="9" type="primary">pnp</name>
    <name evidence="12" type="ORF">EV670_3213</name>
</gene>
<comment type="function">
    <text evidence="9">Involved in mRNA degradation. Catalyzes the phosphorolysis of single-stranded polyribonucleotides processively in the 3'- to 5'-direction.</text>
</comment>
<dbReference type="InterPro" id="IPR004088">
    <property type="entry name" value="KH_dom_type_1"/>
</dbReference>
<evidence type="ECO:0000256" key="1">
    <source>
        <dbReference type="ARBA" id="ARBA00004496"/>
    </source>
</evidence>
<evidence type="ECO:0000256" key="10">
    <source>
        <dbReference type="SAM" id="MobiDB-lite"/>
    </source>
</evidence>
<keyword evidence="7 9" id="KW-0460">Magnesium</keyword>
<dbReference type="SUPFAM" id="SSF54211">
    <property type="entry name" value="Ribosomal protein S5 domain 2-like"/>
    <property type="match status" value="2"/>
</dbReference>
<evidence type="ECO:0000256" key="2">
    <source>
        <dbReference type="ARBA" id="ARBA00007404"/>
    </source>
</evidence>
<dbReference type="GO" id="GO:0004654">
    <property type="term" value="F:polyribonucleotide nucleotidyltransferase activity"/>
    <property type="evidence" value="ECO:0007669"/>
    <property type="project" value="UniProtKB-UniRule"/>
</dbReference>
<evidence type="ECO:0000256" key="4">
    <source>
        <dbReference type="ARBA" id="ARBA00022679"/>
    </source>
</evidence>
<reference evidence="12 13" key="1">
    <citation type="submission" date="2019-02" db="EMBL/GenBank/DDBJ databases">
        <title>Genomic Encyclopedia of Type Strains, Phase IV (KMG-IV): sequencing the most valuable type-strain genomes for metagenomic binning, comparative biology and taxonomic classification.</title>
        <authorList>
            <person name="Goeker M."/>
        </authorList>
    </citation>
    <scope>NUCLEOTIDE SEQUENCE [LARGE SCALE GENOMIC DNA]</scope>
    <source>
        <strain evidence="12 13">DSM 19570</strain>
    </source>
</reference>
<dbReference type="PROSITE" id="PS50126">
    <property type="entry name" value="S1"/>
    <property type="match status" value="1"/>
</dbReference>
<comment type="cofactor">
    <cofactor evidence="9">
        <name>Mg(2+)</name>
        <dbReference type="ChEBI" id="CHEBI:18420"/>
    </cofactor>
</comment>
<dbReference type="CDD" id="cd11364">
    <property type="entry name" value="RNase_PH_PNPase_2"/>
    <property type="match status" value="1"/>
</dbReference>
<evidence type="ECO:0000256" key="8">
    <source>
        <dbReference type="ARBA" id="ARBA00022884"/>
    </source>
</evidence>
<dbReference type="PROSITE" id="PS50084">
    <property type="entry name" value="KH_TYPE_1"/>
    <property type="match status" value="1"/>
</dbReference>
<dbReference type="RefSeq" id="WP_130434015.1">
    <property type="nucleotide sequence ID" value="NZ_SHKP01000008.1"/>
</dbReference>
<dbReference type="AlphaFoldDB" id="A0A4Q7VEM9"/>
<dbReference type="InterPro" id="IPR012340">
    <property type="entry name" value="NA-bd_OB-fold"/>
</dbReference>
<comment type="similarity">
    <text evidence="2 9">Belongs to the polyribonucleotide nucleotidyltransferase family.</text>
</comment>
<feature type="compositionally biased region" description="Polar residues" evidence="10">
    <location>
        <begin position="767"/>
        <end position="776"/>
    </location>
</feature>